<dbReference type="AlphaFoldDB" id="A0A327M8B2"/>
<gene>
    <name evidence="1" type="ORF">DOO78_12780</name>
</gene>
<evidence type="ECO:0008006" key="3">
    <source>
        <dbReference type="Google" id="ProtNLM"/>
    </source>
</evidence>
<accession>A0A327M8B2</accession>
<dbReference type="RefSeq" id="WP_111470178.1">
    <property type="nucleotide sequence ID" value="NZ_QLIX01000008.1"/>
</dbReference>
<protein>
    <recommendedName>
        <fullName evidence="3">DUF429 domain-containing protein</fullName>
    </recommendedName>
</protein>
<organism evidence="1 2">
    <name type="scientific">Roseicella frigidaeris</name>
    <dbReference type="NCBI Taxonomy" id="2230885"/>
    <lineage>
        <taxon>Bacteria</taxon>
        <taxon>Pseudomonadati</taxon>
        <taxon>Pseudomonadota</taxon>
        <taxon>Alphaproteobacteria</taxon>
        <taxon>Acetobacterales</taxon>
        <taxon>Roseomonadaceae</taxon>
        <taxon>Roseicella</taxon>
    </lineage>
</organism>
<evidence type="ECO:0000313" key="2">
    <source>
        <dbReference type="Proteomes" id="UP000249065"/>
    </source>
</evidence>
<dbReference type="EMBL" id="QLIX01000008">
    <property type="protein sequence ID" value="RAI58562.1"/>
    <property type="molecule type" value="Genomic_DNA"/>
</dbReference>
<name>A0A327M8B2_9PROT</name>
<reference evidence="2" key="1">
    <citation type="submission" date="2018-06" db="EMBL/GenBank/DDBJ databases">
        <authorList>
            <person name="Khan S.A."/>
        </authorList>
    </citation>
    <scope>NUCLEOTIDE SEQUENCE [LARGE SCALE GENOMIC DNA]</scope>
    <source>
        <strain evidence="2">DB-1506</strain>
    </source>
</reference>
<dbReference type="Proteomes" id="UP000249065">
    <property type="component" value="Unassembled WGS sequence"/>
</dbReference>
<evidence type="ECO:0000313" key="1">
    <source>
        <dbReference type="EMBL" id="RAI58562.1"/>
    </source>
</evidence>
<comment type="caution">
    <text evidence="1">The sequence shown here is derived from an EMBL/GenBank/DDBJ whole genome shotgun (WGS) entry which is preliminary data.</text>
</comment>
<dbReference type="OrthoDB" id="3078257at2"/>
<proteinExistence type="predicted"/>
<keyword evidence="2" id="KW-1185">Reference proteome</keyword>
<sequence length="316" mass="33330">MIAAHADWSTDPRKRWLTWARRAEGQWRAGAPEPVGDLAALLPRLLGPGLPVALGLDLPLGLPRAYAATRPEPGFPAFLRGLAARPEFFVVNAGLETVAAASPFYPARGVAGMTRAAHAAALGLAGPQELSRWCDRATAERPAGAPLFWTLGANQSGKAAIAAWRDWLIPALEGAAPIRLWPFEGGLHALLAPGRAVLAEVYPAEALRQCGLRLAGSKRAETARRALAPALLAEMTARRVQPDAALLAAATAGFGRDAAGEDRFDSVIGLLGLIGVLDGLRPDFVPDDPWIRRWEGWVLGQTALPRPPAPPAPASG</sequence>